<organism evidence="2 3">
    <name type="scientific">Gilvimarinus japonicus</name>
    <dbReference type="NCBI Taxonomy" id="1796469"/>
    <lineage>
        <taxon>Bacteria</taxon>
        <taxon>Pseudomonadati</taxon>
        <taxon>Pseudomonadota</taxon>
        <taxon>Gammaproteobacteria</taxon>
        <taxon>Cellvibrionales</taxon>
        <taxon>Cellvibrionaceae</taxon>
        <taxon>Gilvimarinus</taxon>
    </lineage>
</organism>
<name>A0ABV7HS32_9GAMM</name>
<dbReference type="RefSeq" id="WP_382414508.1">
    <property type="nucleotide sequence ID" value="NZ_AP031500.1"/>
</dbReference>
<evidence type="ECO:0000313" key="2">
    <source>
        <dbReference type="EMBL" id="MFC3154316.1"/>
    </source>
</evidence>
<accession>A0ABV7HS32</accession>
<sequence>MKWLSGTALIGVLALSVSAQAQDDSRLESIITGNQEQPQVLYIVPWQTPDSPTLKYDVINNQTNAVFEHLERSELLRELKYLPPLQDLAETVATQQAVEPQSAE</sequence>
<feature type="chain" id="PRO_5045376745" evidence="1">
    <location>
        <begin position="22"/>
        <end position="104"/>
    </location>
</feature>
<evidence type="ECO:0000313" key="3">
    <source>
        <dbReference type="Proteomes" id="UP001595548"/>
    </source>
</evidence>
<reference evidence="3" key="1">
    <citation type="journal article" date="2019" name="Int. J. Syst. Evol. Microbiol.">
        <title>The Global Catalogue of Microorganisms (GCM) 10K type strain sequencing project: providing services to taxonomists for standard genome sequencing and annotation.</title>
        <authorList>
            <consortium name="The Broad Institute Genomics Platform"/>
            <consortium name="The Broad Institute Genome Sequencing Center for Infectious Disease"/>
            <person name="Wu L."/>
            <person name="Ma J."/>
        </authorList>
    </citation>
    <scope>NUCLEOTIDE SEQUENCE [LARGE SCALE GENOMIC DNA]</scope>
    <source>
        <strain evidence="3">KCTC 52141</strain>
    </source>
</reference>
<dbReference type="EMBL" id="JBHRTL010000004">
    <property type="protein sequence ID" value="MFC3154316.1"/>
    <property type="molecule type" value="Genomic_DNA"/>
</dbReference>
<comment type="caution">
    <text evidence="2">The sequence shown here is derived from an EMBL/GenBank/DDBJ whole genome shotgun (WGS) entry which is preliminary data.</text>
</comment>
<dbReference type="Proteomes" id="UP001595548">
    <property type="component" value="Unassembled WGS sequence"/>
</dbReference>
<keyword evidence="1" id="KW-0732">Signal</keyword>
<protein>
    <submittedName>
        <fullName evidence="2">Uncharacterized protein</fullName>
    </submittedName>
</protein>
<keyword evidence="3" id="KW-1185">Reference proteome</keyword>
<proteinExistence type="predicted"/>
<gene>
    <name evidence="2" type="ORF">ACFOEB_03805</name>
</gene>
<evidence type="ECO:0000256" key="1">
    <source>
        <dbReference type="SAM" id="SignalP"/>
    </source>
</evidence>
<feature type="signal peptide" evidence="1">
    <location>
        <begin position="1"/>
        <end position="21"/>
    </location>
</feature>